<dbReference type="SUPFAM" id="SSF53901">
    <property type="entry name" value="Thiolase-like"/>
    <property type="match status" value="2"/>
</dbReference>
<dbReference type="InterPro" id="IPR013968">
    <property type="entry name" value="PKS_KR"/>
</dbReference>
<dbReference type="InterPro" id="IPR020807">
    <property type="entry name" value="PKS_DH"/>
</dbReference>
<sequence>MSNEEKLLDYLKRATADLREARKRIADNERQESEPIAIVSMACRFPGGVRTPEDLWQLVSTGTDAISDFPVDRGWDTEGIYDPTPGVPGKTYSREGGFLHNAAEFDADFFKISPKEAVETDPQQRLLLEVAWEALERGGIDPVSLKGSSTGVFAGVMYHDYGIAGSSGSIVSGRVSYTLGLEGPAVTVDTACSSSLVALHWAIQSLRRGECQLALAGGVTVMATPETFVGFSEQRGLAADGRCKSFAAAADGTGWGEGAAILLVERLSDARANGHPVLAVIKGSAVNQDGASSGLTAPNGPSQQRVIQKALANAKLTAADVDVVEAHGTGTKLGDPIEAQALLATYGQDRERPLWLGSLKSNMGHTQAAAGVAGIMKMVLSIQHGLIPQTLHVDEPNTQVDWEAGNVKLLTEAQPWPDHGQPRRAGVSSFGISGTNSHVIVEQAPEPEEEPEPEPVTVTGKVVPWLVSGKTAAALHDQAARLSTVDADPLDVAYSLATTRTFLEFRAAALGGDLPKATFGQVKGGKLAFLFTGQGAQRIGMGRELAELFPVFRDAFDAAVTEIDKHLGWPLKDAVWGDDQAKLNRTGYTQPALFAVEVALFRLLESWGVKPDFLAGHSIGELAAAHVSGVFSLEDAAKLVVARGKLMNALPEGGAMIAIQASEEEVLPHLTDEVGFGGINGPRSVVVSGSEAAATKIAEQFSDRKTKRLAVSHAFHSPLMEPMLADFRKVAATITFGKPRIPIISTLTGQPATAEELSSPDYWTKHVRQPVRFLDAIRTLEGKNVTSFLELGPDAALTAMGPECLEGDIAGFIPTLRRERSEEAELVGALGTAFTRGVTVNWANFFAGRGAKRVDLPTYAFQHKHFWIDTTAVTQDVAGVGQIAAEHPLLGAVVPSPESGGVVLTGRLSFETHPWLADHDVLGSVLVPGTAFVELAVRAGDQVGTGRIEELILEAPLILPPRGGVSLQAVVGADDSGSRSIGIYSGGQDEPWTRHATGTLVESSDTAGFDLAEWPPAGATPIDVEGVYEKLVGRGYGYGRTFQGLKSAWRRGDELFAEVALPEGSGAERFGLHPALLDAAMHVELLSDSDETLLPFSWNGVSLYAVGASAARVRLSNGRIELADLSGNPVLSVDNLAARAISADQLATTNDSLFQVSWVPVRTPETAPSVDTWQAASSDDVLIGMRENAYALLEKLQASEEPLVVVTERAMAVGADDDVDLTQAPLWGLVRAAQAEEPGRIVLVDTDGSLDVAVAAAAGEAEVAIRGGKLLAPRLTRAEKSDVDIEWDEHDTVLITGGTGGLGALFAKHLTTRGVRHLVLTSRRGIDAPGALELQHELEDLGATVTIAACDVSDRSALATLIAAHPLTGVVHAAGILDDATLASQSAERFDKVLRPKADAAFYLHELTAEAGLKAFVLFSSAAGTLGGSGQANYATANVFLDSLAQHRRAAGLPAVSLPWGPWAEVGGMADQLSDADLDRLARAGTPAIVPAEGVALFDAALRTDAALVLPIRLDLGALRNQGSLIPAILTGLVRVPNRQAAKAGSITAGGLETRLAGLDEAGRDRLLLELVTKHVAGVLGHSSADAIEPDKAFSDLGFDSLAALELRNHLHADTGLRLPATLVFDYPSSRAVVGYLKQALGGAAKAVTVTTTAVADDEPIAIVSMACRFPEIKNPEELWQFLMAGNDSVSSFPLDRGWDIENLYDPEPGKPGKTYSKFGGYMHEAGEFDAAFFDISPREAMEMDPQQRILLETAWETLERAGIDPTSLRGSSTGVFAGVMYHDYLGSSPGSVVSGRVSYTLGLEGPAVTVDTACSSSLVALHWATQSLRRGECSLALVGGVTVMSSLDTSVEFSRQRGLSVDGRCKSFAAAADGTGWGEGAGLLLVERLSDARKNGHPVLAIVKSTAVNQDGASNGLTAPNGPSQQRVIMQALANAGLKTADVDAVEAHGTGTMLGDPIEAQALLATYGQERSNPLWLGSIKSNLGHTQAAAGVAGIIKMVLAMHNGVLPKTLFVDEPSPKVDWTEGAVELLTEPVEWPETGRPRRAGVSSFGISGTNAHVIIEHVEPEEAVASEDSLVPVVITAKDEVALAEQAQRLLSSVDTSLTDLAYSLATSRAALEHRSVFVVGNRDELREGLTALVTGEVKGTTKVTGSTAFLFTGQGAQRLGTGRDLAGFIPVFAEAFDAVVAELDKHLDRPLKEVVWGEDADLLSQTVYTQSSLFAIEVALFRTVEAWGVTPDFLAGHSIGELAAAHVAGVLSLEDAAKLVAARGRLMNALPTGGAMVAIQATEDEVRPLLTEAVSIAAINGPRSIVVSGDESAALAIKAHFEADRKTTRLKVSHAFHSPLMEPMLAEFREVASTLTYHAPKIPIVSNVTGELGDVTNAEYWVTHVREAVRFADAITYLESRNVSTFIELGPDAVLTAMGQESADKAGFIPVLRRNRPEERELLSALGQAFERGIKVDWEAFFGGKAHRVDLPTYAFTHQRFWMSNAAGAGDVASLGQNPAEHPLLSAAVELPDSLVLTGRLSTEAQPWLADHDVLGSVVFPGAGLAELALAAGAHVGASTLAELTAEKPLVLNENRALRVVVGAPDEEGGREVTIHSRGDDEAWTRHAVGTLITASVTSSDDLTQWPPAGATAIDDLYENLLAQGYAYGPAFQGLKAAWRKGDDLFAEVAVEDAGTFGLHPALFDAALQVSRLDGGTRLPSVWTGVSLHTAGVAALRVRVSPAAPGQLSVFAADEEGRPVLSVESLVTEPVTADQFATGRLDALHRIDWIPVRTIPAEIEAEYVDSWQSGSDVLAAAQANAATALARIQQPGEAVFVIDGSLAQAPVRGLVRVAQEEHPGRFVLVETDGSGDLAAAVASGEPELRISGGVTRVPRLAKVSTVDAPVTWPGTVLVTGGTHGEDIARHLGAEHLVFFDGDPADADALAKVLNDISEEHPLSAVIHAPAPAATALVDSLTPEQLAEALRHKAAAAYNLHEQTRDLANFVVLASATSWLYGTGQAASAAGDCFVEALTQLRQAEGLPATTLAFGAWGEPNETFTALGLPELSTEDGLAAFDAALSAPEALVVPIRLDHATLRARAGELPALLSGLVKVPAKQAGDSGAELRKKLAGLPDDEVDRVLLDVVRTHVAAVLGHAGPESIEPGRAFKELGFDSLAAVELRKQLTAATGLSLPATLVFDYPTSLEAAAFLRAGIAPNADPTAPVLEEVERLEQLLALVPADGTARITARLEALLRKWNDAQTAVETTETDYEDATDDELFNMLDNELGL</sequence>
<dbReference type="SMART" id="SM00825">
    <property type="entry name" value="PKS_KS"/>
    <property type="match status" value="2"/>
</dbReference>
<dbReference type="FunFam" id="3.40.366.10:FF:000002">
    <property type="entry name" value="Probable polyketide synthase 2"/>
    <property type="match status" value="2"/>
</dbReference>
<evidence type="ECO:0000256" key="6">
    <source>
        <dbReference type="ARBA" id="ARBA00023194"/>
    </source>
</evidence>
<protein>
    <recommendedName>
        <fullName evidence="13">6-deoxyerythronolide-B synthase</fullName>
        <ecNumber evidence="13">2.3.1.94</ecNumber>
    </recommendedName>
</protein>
<keyword evidence="4" id="KW-0808">Transferase</keyword>
<evidence type="ECO:0000256" key="15">
    <source>
        <dbReference type="SAM" id="Coils"/>
    </source>
</evidence>
<comment type="subunit">
    <text evidence="12">Homodimer. Erythronolide synthase is composed of EryAI, EryAII and EryAIII multimodular (2 modules) polypeptides each coding for a functional synthase subunit which participates in 2 of the six FAS-like elongation steps required for formation of the polyketide. Module 1, 2, 3, 4, 5, and 6 participating in biosynthesis steps 1, 2, 3, 4, 5, and 6, respectively.</text>
</comment>
<dbReference type="InterPro" id="IPR016039">
    <property type="entry name" value="Thiolase-like"/>
</dbReference>
<dbReference type="SMART" id="SM00826">
    <property type="entry name" value="PKS_DH"/>
    <property type="match status" value="2"/>
</dbReference>
<dbReference type="Pfam" id="PF22953">
    <property type="entry name" value="SpnB_Rossmann"/>
    <property type="match status" value="1"/>
</dbReference>
<dbReference type="EC" id="2.3.1.94" evidence="13"/>
<dbReference type="PROSITE" id="PS52004">
    <property type="entry name" value="KS3_2"/>
    <property type="match status" value="2"/>
</dbReference>
<feature type="region of interest" description="C-terminal hotdog fold" evidence="14">
    <location>
        <begin position="2639"/>
        <end position="2791"/>
    </location>
</feature>
<evidence type="ECO:0000256" key="7">
    <source>
        <dbReference type="ARBA" id="ARBA00023268"/>
    </source>
</evidence>
<dbReference type="GO" id="GO:0033068">
    <property type="term" value="P:macrolide biosynthetic process"/>
    <property type="evidence" value="ECO:0007669"/>
    <property type="project" value="UniProtKB-ARBA"/>
</dbReference>
<evidence type="ECO:0000256" key="8">
    <source>
        <dbReference type="ARBA" id="ARBA00023315"/>
    </source>
</evidence>
<keyword evidence="3" id="KW-0597">Phosphoprotein</keyword>
<evidence type="ECO:0000256" key="11">
    <source>
        <dbReference type="ARBA" id="ARBA00060622"/>
    </source>
</evidence>
<dbReference type="Gene3D" id="3.40.50.720">
    <property type="entry name" value="NAD(P)-binding Rossmann-like Domain"/>
    <property type="match status" value="2"/>
</dbReference>
<proteinExistence type="predicted"/>
<feature type="domain" description="Carrier" evidence="16">
    <location>
        <begin position="3130"/>
        <end position="3205"/>
    </location>
</feature>
<dbReference type="Pfam" id="PF00109">
    <property type="entry name" value="ketoacyl-synt"/>
    <property type="match status" value="2"/>
</dbReference>
<evidence type="ECO:0000256" key="2">
    <source>
        <dbReference type="ARBA" id="ARBA00022450"/>
    </source>
</evidence>
<evidence type="ECO:0000256" key="4">
    <source>
        <dbReference type="ARBA" id="ARBA00022679"/>
    </source>
</evidence>
<dbReference type="InterPro" id="IPR014031">
    <property type="entry name" value="Ketoacyl_synth_C"/>
</dbReference>
<keyword evidence="5" id="KW-0677">Repeat</keyword>
<feature type="active site" description="Proton acceptor; for dehydratase activity" evidence="14">
    <location>
        <position position="919"/>
    </location>
</feature>
<dbReference type="InterPro" id="IPR055123">
    <property type="entry name" value="SpnB-like_Rossmann"/>
</dbReference>
<keyword evidence="2" id="KW-0596">Phosphopantetheine</keyword>
<dbReference type="Pfam" id="PF16197">
    <property type="entry name" value="KAsynt_C_assoc"/>
    <property type="match status" value="2"/>
</dbReference>
<dbReference type="Gene3D" id="3.10.129.110">
    <property type="entry name" value="Polyketide synthase dehydratase"/>
    <property type="match status" value="2"/>
</dbReference>
<organism evidence="19 20">
    <name type="scientific">Amycolatopsis xylanica</name>
    <dbReference type="NCBI Taxonomy" id="589385"/>
    <lineage>
        <taxon>Bacteria</taxon>
        <taxon>Bacillati</taxon>
        <taxon>Actinomycetota</taxon>
        <taxon>Actinomycetes</taxon>
        <taxon>Pseudonocardiales</taxon>
        <taxon>Pseudonocardiaceae</taxon>
        <taxon>Amycolatopsis</taxon>
    </lineage>
</organism>
<evidence type="ECO:0000313" key="19">
    <source>
        <dbReference type="EMBL" id="SDY88374.1"/>
    </source>
</evidence>
<dbReference type="SMART" id="SM00827">
    <property type="entry name" value="PKS_AT"/>
    <property type="match status" value="2"/>
</dbReference>
<dbReference type="Gene3D" id="1.10.1200.10">
    <property type="entry name" value="ACP-like"/>
    <property type="match status" value="2"/>
</dbReference>
<feature type="active site" description="Proton donor; for dehydratase activity" evidence="14">
    <location>
        <position position="2695"/>
    </location>
</feature>
<dbReference type="Pfam" id="PF08990">
    <property type="entry name" value="Docking"/>
    <property type="match status" value="1"/>
</dbReference>
<dbReference type="SUPFAM" id="SSF47336">
    <property type="entry name" value="ACP-like"/>
    <property type="match status" value="2"/>
</dbReference>
<dbReference type="GO" id="GO:0004315">
    <property type="term" value="F:3-oxoacyl-[acyl-carrier-protein] synthase activity"/>
    <property type="evidence" value="ECO:0007669"/>
    <property type="project" value="InterPro"/>
</dbReference>
<evidence type="ECO:0000256" key="14">
    <source>
        <dbReference type="PROSITE-ProRule" id="PRU01363"/>
    </source>
</evidence>
<dbReference type="InterPro" id="IPR020841">
    <property type="entry name" value="PKS_Beta-ketoAc_synthase_dom"/>
</dbReference>
<dbReference type="SUPFAM" id="SSF55048">
    <property type="entry name" value="Probable ACP-binding domain of malonyl-CoA ACP transacylase"/>
    <property type="match status" value="2"/>
</dbReference>
<evidence type="ECO:0000256" key="3">
    <source>
        <dbReference type="ARBA" id="ARBA00022553"/>
    </source>
</evidence>
<evidence type="ECO:0000313" key="20">
    <source>
        <dbReference type="Proteomes" id="UP000199515"/>
    </source>
</evidence>
<dbReference type="Pfam" id="PF02801">
    <property type="entry name" value="Ketoacyl-synt_C"/>
    <property type="match status" value="2"/>
</dbReference>
<comment type="pathway">
    <text evidence="11">Antibiotic biosynthesis; erythromycin biosynthesis.</text>
</comment>
<evidence type="ECO:0000256" key="9">
    <source>
        <dbReference type="ARBA" id="ARBA00052442"/>
    </source>
</evidence>
<dbReference type="InterPro" id="IPR014043">
    <property type="entry name" value="Acyl_transferase_dom"/>
</dbReference>
<dbReference type="Pfam" id="PF21089">
    <property type="entry name" value="PKS_DH_N"/>
    <property type="match status" value="2"/>
</dbReference>
<dbReference type="InterPro" id="IPR057326">
    <property type="entry name" value="KR_dom"/>
</dbReference>
<dbReference type="PROSITE" id="PS50075">
    <property type="entry name" value="CARRIER"/>
    <property type="match status" value="2"/>
</dbReference>
<dbReference type="InterPro" id="IPR049552">
    <property type="entry name" value="PKS_DH_N"/>
</dbReference>
<dbReference type="PROSITE" id="PS00606">
    <property type="entry name" value="KS3_1"/>
    <property type="match status" value="2"/>
</dbReference>
<evidence type="ECO:0000259" key="18">
    <source>
        <dbReference type="PROSITE" id="PS52019"/>
    </source>
</evidence>
<dbReference type="GO" id="GO:0047879">
    <property type="term" value="F:erythronolide synthase activity"/>
    <property type="evidence" value="ECO:0007669"/>
    <property type="project" value="UniProtKB-EC"/>
</dbReference>
<dbReference type="PANTHER" id="PTHR43775:SF51">
    <property type="entry name" value="INACTIVE PHENOLPHTHIOCEROL SYNTHESIS POLYKETIDE SYNTHASE TYPE I PKS1-RELATED"/>
    <property type="match status" value="1"/>
</dbReference>
<evidence type="ECO:0000256" key="1">
    <source>
        <dbReference type="ARBA" id="ARBA00001957"/>
    </source>
</evidence>
<dbReference type="InterPro" id="IPR020806">
    <property type="entry name" value="PKS_PP-bd"/>
</dbReference>
<feature type="domain" description="Ketosynthase family 3 (KS3)" evidence="17">
    <location>
        <begin position="1658"/>
        <end position="2066"/>
    </location>
</feature>
<accession>A0A1H3NHW0</accession>
<keyword evidence="6" id="KW-0045">Antibiotic biosynthesis</keyword>
<dbReference type="InterPro" id="IPR032821">
    <property type="entry name" value="PKS_assoc"/>
</dbReference>
<comment type="catalytic activity">
    <reaction evidence="9">
        <text>6 (S)-methylmalonyl-CoA + propanoyl-CoA + 6 NADPH + 12 H(+) = 6-deoxyerythronolide B + 6 CO2 + 6 NADP(+) + 7 CoA + H2O</text>
        <dbReference type="Rhea" id="RHEA:23068"/>
        <dbReference type="ChEBI" id="CHEBI:15377"/>
        <dbReference type="ChEBI" id="CHEBI:15378"/>
        <dbReference type="ChEBI" id="CHEBI:16089"/>
        <dbReference type="ChEBI" id="CHEBI:16526"/>
        <dbReference type="ChEBI" id="CHEBI:57287"/>
        <dbReference type="ChEBI" id="CHEBI:57327"/>
        <dbReference type="ChEBI" id="CHEBI:57392"/>
        <dbReference type="ChEBI" id="CHEBI:57783"/>
        <dbReference type="ChEBI" id="CHEBI:58349"/>
        <dbReference type="EC" id="2.3.1.94"/>
    </reaction>
</comment>
<feature type="active site" description="Proton donor; for dehydratase activity" evidence="14">
    <location>
        <position position="1078"/>
    </location>
</feature>
<dbReference type="FunFam" id="3.40.47.10:FF:000019">
    <property type="entry name" value="Polyketide synthase type I"/>
    <property type="match status" value="2"/>
</dbReference>
<feature type="region of interest" description="N-terminal hotdog fold" evidence="14">
    <location>
        <begin position="887"/>
        <end position="1007"/>
    </location>
</feature>
<keyword evidence="15" id="KW-0175">Coiled coil</keyword>
<dbReference type="SUPFAM" id="SSF52151">
    <property type="entry name" value="FabD/lysophospholipase-like"/>
    <property type="match status" value="2"/>
</dbReference>
<dbReference type="SMART" id="SM00822">
    <property type="entry name" value="PKS_KR"/>
    <property type="match status" value="2"/>
</dbReference>
<dbReference type="EMBL" id="FNON01000007">
    <property type="protein sequence ID" value="SDY88374.1"/>
    <property type="molecule type" value="Genomic_DNA"/>
</dbReference>
<dbReference type="Pfam" id="PF08659">
    <property type="entry name" value="KR"/>
    <property type="match status" value="2"/>
</dbReference>
<dbReference type="Gene3D" id="3.30.70.3290">
    <property type="match status" value="2"/>
</dbReference>
<dbReference type="PROSITE" id="PS52019">
    <property type="entry name" value="PKS_MFAS_DH"/>
    <property type="match status" value="2"/>
</dbReference>
<reference evidence="19 20" key="1">
    <citation type="submission" date="2016-10" db="EMBL/GenBank/DDBJ databases">
        <authorList>
            <person name="de Groot N.N."/>
        </authorList>
    </citation>
    <scope>NUCLEOTIDE SEQUENCE [LARGE SCALE GENOMIC DNA]</scope>
    <source>
        <strain evidence="19 20">CPCC 202699</strain>
    </source>
</reference>
<keyword evidence="7" id="KW-0511">Multifunctional enzyme</keyword>
<feature type="domain" description="Ketosynthase family 3 (KS3)" evidence="17">
    <location>
        <begin position="33"/>
        <end position="443"/>
    </location>
</feature>
<dbReference type="PROSITE" id="PS00012">
    <property type="entry name" value="PHOSPHOPANTETHEINE"/>
    <property type="match status" value="2"/>
</dbReference>
<feature type="coiled-coil region" evidence="15">
    <location>
        <begin position="4"/>
        <end position="31"/>
    </location>
</feature>
<dbReference type="Pfam" id="PF14765">
    <property type="entry name" value="PS-DH"/>
    <property type="match status" value="2"/>
</dbReference>
<dbReference type="InterPro" id="IPR036291">
    <property type="entry name" value="NAD(P)-bd_dom_sf"/>
</dbReference>
<dbReference type="Gene3D" id="3.40.47.10">
    <property type="match status" value="2"/>
</dbReference>
<feature type="region of interest" description="C-terminal hotdog fold" evidence="14">
    <location>
        <begin position="1019"/>
        <end position="1172"/>
    </location>
</feature>
<dbReference type="SUPFAM" id="SSF51735">
    <property type="entry name" value="NAD(P)-binding Rossmann-fold domains"/>
    <property type="match status" value="4"/>
</dbReference>
<dbReference type="InterPro" id="IPR014030">
    <property type="entry name" value="Ketoacyl_synth_N"/>
</dbReference>
<evidence type="ECO:0000256" key="13">
    <source>
        <dbReference type="ARBA" id="ARBA00066981"/>
    </source>
</evidence>
<feature type="region of interest" description="N-terminal hotdog fold" evidence="14">
    <location>
        <begin position="2512"/>
        <end position="2629"/>
    </location>
</feature>
<dbReference type="FunFam" id="1.10.1200.10:FF:000007">
    <property type="entry name" value="Probable polyketide synthase pks17"/>
    <property type="match status" value="2"/>
</dbReference>
<dbReference type="CDD" id="cd00833">
    <property type="entry name" value="PKS"/>
    <property type="match status" value="2"/>
</dbReference>
<dbReference type="RefSeq" id="WP_245757587.1">
    <property type="nucleotide sequence ID" value="NZ_FNON01000007.1"/>
</dbReference>
<dbReference type="InterPro" id="IPR009081">
    <property type="entry name" value="PP-bd_ACP"/>
</dbReference>
<dbReference type="CDD" id="cd08956">
    <property type="entry name" value="KR_3_FAS_SDR_x"/>
    <property type="match status" value="2"/>
</dbReference>
<evidence type="ECO:0000259" key="17">
    <source>
        <dbReference type="PROSITE" id="PS52004"/>
    </source>
</evidence>
<dbReference type="InterPro" id="IPR036736">
    <property type="entry name" value="ACP-like_sf"/>
</dbReference>
<dbReference type="Pfam" id="PF00698">
    <property type="entry name" value="Acyl_transf_1"/>
    <property type="match status" value="2"/>
</dbReference>
<gene>
    <name evidence="19" type="ORF">SAMN05421504_107304</name>
</gene>
<dbReference type="SMART" id="SM00823">
    <property type="entry name" value="PKS_PP"/>
    <property type="match status" value="2"/>
</dbReference>
<keyword evidence="8" id="KW-0012">Acyltransferase</keyword>
<dbReference type="GO" id="GO:0031177">
    <property type="term" value="F:phosphopantetheine binding"/>
    <property type="evidence" value="ECO:0007669"/>
    <property type="project" value="InterPro"/>
</dbReference>
<dbReference type="SMART" id="SM01294">
    <property type="entry name" value="PKS_PP_betabranch"/>
    <property type="match status" value="2"/>
</dbReference>
<dbReference type="STRING" id="589385.SAMN05421504_107304"/>
<dbReference type="InterPro" id="IPR016035">
    <property type="entry name" value="Acyl_Trfase/lysoPLipase"/>
</dbReference>
<dbReference type="PANTHER" id="PTHR43775">
    <property type="entry name" value="FATTY ACID SYNTHASE"/>
    <property type="match status" value="1"/>
</dbReference>
<dbReference type="GO" id="GO:0006633">
    <property type="term" value="P:fatty acid biosynthetic process"/>
    <property type="evidence" value="ECO:0007669"/>
    <property type="project" value="InterPro"/>
</dbReference>
<dbReference type="Pfam" id="PF00550">
    <property type="entry name" value="PP-binding"/>
    <property type="match status" value="2"/>
</dbReference>
<feature type="domain" description="Carrier" evidence="16">
    <location>
        <begin position="1566"/>
        <end position="1641"/>
    </location>
</feature>
<dbReference type="InterPro" id="IPR050091">
    <property type="entry name" value="PKS_NRPS_Biosynth_Enz"/>
</dbReference>
<evidence type="ECO:0000256" key="10">
    <source>
        <dbReference type="ARBA" id="ARBA00060158"/>
    </source>
</evidence>
<dbReference type="Proteomes" id="UP000199515">
    <property type="component" value="Unassembled WGS sequence"/>
</dbReference>
<dbReference type="InterPro" id="IPR006162">
    <property type="entry name" value="Ppantetheine_attach_site"/>
</dbReference>
<feature type="domain" description="PKS/mFAS DH" evidence="18">
    <location>
        <begin position="887"/>
        <end position="1172"/>
    </location>
</feature>
<evidence type="ECO:0000259" key="16">
    <source>
        <dbReference type="PROSITE" id="PS50075"/>
    </source>
</evidence>
<evidence type="ECO:0000256" key="5">
    <source>
        <dbReference type="ARBA" id="ARBA00022737"/>
    </source>
</evidence>
<dbReference type="InterPro" id="IPR001227">
    <property type="entry name" value="Ac_transferase_dom_sf"/>
</dbReference>
<dbReference type="InterPro" id="IPR049551">
    <property type="entry name" value="PKS_DH_C"/>
</dbReference>
<dbReference type="InterPro" id="IPR018201">
    <property type="entry name" value="Ketoacyl_synth_AS"/>
</dbReference>
<comment type="function">
    <text evidence="10">Involved in the biosynthesis of antibiotic erythromycin via the biosynthesis of its aglycone precursor, 6-deoxyerythronolide B (6-dEB).</text>
</comment>
<dbReference type="Gene3D" id="3.40.366.10">
    <property type="entry name" value="Malonyl-Coenzyme A Acyl Carrier Protein, domain 2"/>
    <property type="match status" value="2"/>
</dbReference>
<keyword evidence="20" id="KW-1185">Reference proteome</keyword>
<evidence type="ECO:0000256" key="12">
    <source>
        <dbReference type="ARBA" id="ARBA00063272"/>
    </source>
</evidence>
<dbReference type="InterPro" id="IPR016036">
    <property type="entry name" value="Malonyl_transacylase_ACP-bd"/>
</dbReference>
<comment type="cofactor">
    <cofactor evidence="1">
        <name>pantetheine 4'-phosphate</name>
        <dbReference type="ChEBI" id="CHEBI:47942"/>
    </cofactor>
</comment>
<dbReference type="InterPro" id="IPR042104">
    <property type="entry name" value="PKS_dehydratase_sf"/>
</dbReference>
<dbReference type="InterPro" id="IPR049900">
    <property type="entry name" value="PKS_mFAS_DH"/>
</dbReference>
<dbReference type="GO" id="GO:0004312">
    <property type="term" value="F:fatty acid synthase activity"/>
    <property type="evidence" value="ECO:0007669"/>
    <property type="project" value="TreeGrafter"/>
</dbReference>
<feature type="domain" description="PKS/mFAS DH" evidence="18">
    <location>
        <begin position="2512"/>
        <end position="2791"/>
    </location>
</feature>
<name>A0A1H3NHW0_9PSEU</name>
<feature type="active site" description="Proton acceptor; for dehydratase activity" evidence="14">
    <location>
        <position position="2542"/>
    </location>
</feature>
<dbReference type="InterPro" id="IPR015083">
    <property type="entry name" value="NorB/c/GfsB-D-like_docking"/>
</dbReference>